<gene>
    <name evidence="13" type="ORF">PZH42_15905</name>
</gene>
<dbReference type="InterPro" id="IPR012910">
    <property type="entry name" value="Plug_dom"/>
</dbReference>
<dbReference type="GO" id="GO:0009279">
    <property type="term" value="C:cell outer membrane"/>
    <property type="evidence" value="ECO:0007669"/>
    <property type="project" value="UniProtKB-SubCell"/>
</dbReference>
<evidence type="ECO:0000256" key="8">
    <source>
        <dbReference type="PROSITE-ProRule" id="PRU01360"/>
    </source>
</evidence>
<evidence type="ECO:0000256" key="3">
    <source>
        <dbReference type="ARBA" id="ARBA00022452"/>
    </source>
</evidence>
<dbReference type="InterPro" id="IPR023996">
    <property type="entry name" value="TonB-dep_OMP_SusC/RagA"/>
</dbReference>
<evidence type="ECO:0000256" key="10">
    <source>
        <dbReference type="SAM" id="SignalP"/>
    </source>
</evidence>
<comment type="similarity">
    <text evidence="8 9">Belongs to the TonB-dependent receptor family.</text>
</comment>
<dbReference type="Pfam" id="PF13715">
    <property type="entry name" value="CarbopepD_reg_2"/>
    <property type="match status" value="1"/>
</dbReference>
<evidence type="ECO:0000256" key="6">
    <source>
        <dbReference type="ARBA" id="ARBA00023136"/>
    </source>
</evidence>
<organism evidence="13 14">
    <name type="scientific">Bacteroides cellulosilyticus</name>
    <dbReference type="NCBI Taxonomy" id="246787"/>
    <lineage>
        <taxon>Bacteria</taxon>
        <taxon>Pseudomonadati</taxon>
        <taxon>Bacteroidota</taxon>
        <taxon>Bacteroidia</taxon>
        <taxon>Bacteroidales</taxon>
        <taxon>Bacteroidaceae</taxon>
        <taxon>Bacteroides</taxon>
    </lineage>
</organism>
<keyword evidence="3 8" id="KW-1134">Transmembrane beta strand</keyword>
<keyword evidence="13" id="KW-0675">Receptor</keyword>
<dbReference type="PROSITE" id="PS52016">
    <property type="entry name" value="TONB_DEPENDENT_REC_3"/>
    <property type="match status" value="1"/>
</dbReference>
<dbReference type="AlphaFoldDB" id="A0AAW6M649"/>
<evidence type="ECO:0000313" key="13">
    <source>
        <dbReference type="EMBL" id="MDE8695593.1"/>
    </source>
</evidence>
<dbReference type="SUPFAM" id="SSF49464">
    <property type="entry name" value="Carboxypeptidase regulatory domain-like"/>
    <property type="match status" value="1"/>
</dbReference>
<dbReference type="NCBIfam" id="TIGR04056">
    <property type="entry name" value="OMP_RagA_SusC"/>
    <property type="match status" value="1"/>
</dbReference>
<comment type="caution">
    <text evidence="13">The sequence shown here is derived from an EMBL/GenBank/DDBJ whole genome shotgun (WGS) entry which is preliminary data.</text>
</comment>
<keyword evidence="2 8" id="KW-0813">Transport</keyword>
<feature type="signal peptide" evidence="10">
    <location>
        <begin position="1"/>
        <end position="15"/>
    </location>
</feature>
<name>A0AAW6M649_9BACE</name>
<dbReference type="InterPro" id="IPR037066">
    <property type="entry name" value="Plug_dom_sf"/>
</dbReference>
<dbReference type="EMBL" id="JARFID010000016">
    <property type="protein sequence ID" value="MDE8695593.1"/>
    <property type="molecule type" value="Genomic_DNA"/>
</dbReference>
<evidence type="ECO:0000259" key="11">
    <source>
        <dbReference type="Pfam" id="PF00593"/>
    </source>
</evidence>
<evidence type="ECO:0000256" key="4">
    <source>
        <dbReference type="ARBA" id="ARBA00022692"/>
    </source>
</evidence>
<evidence type="ECO:0000256" key="7">
    <source>
        <dbReference type="ARBA" id="ARBA00023237"/>
    </source>
</evidence>
<accession>A0AAW6M649</accession>
<evidence type="ECO:0000256" key="9">
    <source>
        <dbReference type="RuleBase" id="RU003357"/>
    </source>
</evidence>
<reference evidence="13" key="1">
    <citation type="submission" date="2023-03" db="EMBL/GenBank/DDBJ databases">
        <title>DFI Biobank Strains.</title>
        <authorList>
            <person name="Mostad J."/>
            <person name="Paddock L."/>
            <person name="Medina S."/>
            <person name="Waligurski E."/>
            <person name="Barat B."/>
            <person name="Smith R."/>
            <person name="Burgo V."/>
            <person name="Metcalfe C."/>
            <person name="Woodson C."/>
            <person name="Sundararajan A."/>
            <person name="Ramaswamy R."/>
            <person name="Lin H."/>
            <person name="Pamer E.G."/>
        </authorList>
    </citation>
    <scope>NUCLEOTIDE SEQUENCE</scope>
    <source>
        <strain evidence="13">DFI.9.5</strain>
    </source>
</reference>
<keyword evidence="5 9" id="KW-0798">TonB box</keyword>
<dbReference type="InterPro" id="IPR000531">
    <property type="entry name" value="Beta-barrel_TonB"/>
</dbReference>
<dbReference type="Pfam" id="PF00593">
    <property type="entry name" value="TonB_dep_Rec_b-barrel"/>
    <property type="match status" value="1"/>
</dbReference>
<keyword evidence="10" id="KW-0732">Signal</keyword>
<dbReference type="InterPro" id="IPR039426">
    <property type="entry name" value="TonB-dep_rcpt-like"/>
</dbReference>
<evidence type="ECO:0000256" key="2">
    <source>
        <dbReference type="ARBA" id="ARBA00022448"/>
    </source>
</evidence>
<feature type="domain" description="TonB-dependent receptor plug" evidence="12">
    <location>
        <begin position="111"/>
        <end position="241"/>
    </location>
</feature>
<feature type="chain" id="PRO_5043846184" evidence="10">
    <location>
        <begin position="16"/>
        <end position="1067"/>
    </location>
</feature>
<protein>
    <submittedName>
        <fullName evidence="13">TonB-dependent receptor</fullName>
    </submittedName>
</protein>
<evidence type="ECO:0000259" key="12">
    <source>
        <dbReference type="Pfam" id="PF07715"/>
    </source>
</evidence>
<dbReference type="InterPro" id="IPR008969">
    <property type="entry name" value="CarboxyPept-like_regulatory"/>
</dbReference>
<evidence type="ECO:0000256" key="1">
    <source>
        <dbReference type="ARBA" id="ARBA00004571"/>
    </source>
</evidence>
<feature type="domain" description="TonB-dependent receptor-like beta-barrel" evidence="11">
    <location>
        <begin position="421"/>
        <end position="1023"/>
    </location>
</feature>
<dbReference type="Pfam" id="PF07715">
    <property type="entry name" value="Plug"/>
    <property type="match status" value="1"/>
</dbReference>
<dbReference type="NCBIfam" id="TIGR04057">
    <property type="entry name" value="SusC_RagA_signa"/>
    <property type="match status" value="1"/>
</dbReference>
<dbReference type="InterPro" id="IPR023997">
    <property type="entry name" value="TonB-dep_OMP_SusC/RagA_CS"/>
</dbReference>
<keyword evidence="4 8" id="KW-0812">Transmembrane</keyword>
<evidence type="ECO:0000313" key="14">
    <source>
        <dbReference type="Proteomes" id="UP001221924"/>
    </source>
</evidence>
<proteinExistence type="inferred from homology"/>
<evidence type="ECO:0000256" key="5">
    <source>
        <dbReference type="ARBA" id="ARBA00023077"/>
    </source>
</evidence>
<dbReference type="Gene3D" id="2.40.170.20">
    <property type="entry name" value="TonB-dependent receptor, beta-barrel domain"/>
    <property type="match status" value="1"/>
</dbReference>
<dbReference type="SUPFAM" id="SSF56935">
    <property type="entry name" value="Porins"/>
    <property type="match status" value="1"/>
</dbReference>
<comment type="subcellular location">
    <subcellularLocation>
        <location evidence="1 8">Cell outer membrane</location>
        <topology evidence="1 8">Multi-pass membrane protein</topology>
    </subcellularLocation>
</comment>
<dbReference type="InterPro" id="IPR036942">
    <property type="entry name" value="Beta-barrel_TonB_sf"/>
</dbReference>
<keyword evidence="6 8" id="KW-0472">Membrane</keyword>
<dbReference type="Gene3D" id="2.60.40.1120">
    <property type="entry name" value="Carboxypeptidase-like, regulatory domain"/>
    <property type="match status" value="1"/>
</dbReference>
<keyword evidence="7 8" id="KW-0998">Cell outer membrane</keyword>
<dbReference type="Proteomes" id="UP001221924">
    <property type="component" value="Unassembled WGS sequence"/>
</dbReference>
<sequence>MLFLMTLFLSCHVMAQQTTVTGTITDGTDGSPLIGANVLVKGTGTGSIADVNGKFSVSVPTGKDVLVISCIGYKQQEITLKAGQKVVNVVMKEDSELLDEVVVVGYGTMKKSDLSGASVSMGEDAIKGSIITNLDQSLQGRAAGVTAVQTSGAPGSSSSIRVRGQATINANAEPLYVVDGVIVQGGGQSGGDYGFGDALGNGTVSTISPLSTINPADIVSMEILKDASATAIYGAQGANGVVLITTKRGKAGEAKFTYDGMVAMQRQTKRLDLMNLREYADYYNDFTRTFDGGLKESAYYSDPSLLGVGTNWQDAIFQTAFQHQHQIGAQGGTEKIQYYVSAGYMDQEGTLIGSNFNRLSVRTNLDAQLKKWLKLGLSATFSDTNDDLKLAEGEEGIINFAMTSLPDVPIYNMDGSYATVVRENYTSRNPIALAMENSNKLNRKKLTGNIYAEISPLKNLTWRAELGYDISSSKADVYRPIIDLGTWKQSNSSRMQKNSSTFWQIKNYVTYNNTFGKHNLTAMLGQECWESKWDYTAVSSTNLPSDAVHNPQLGADNKTIGSAFGSSAMVSFFARLNYNYSDRYLATYTYRYDGNSNFGPNNRWAGFHSFAASWRFSNERFFESLKKVVSNGKVRVGWGQTGNSGIGSYKWGTSMRQVYTSLGQGYRPSNIPNLDIQWESQEQWNIGLDLGFFNDRVNITADWYQKESKNMLMEMQLPSYMGTGGNASSRLSAPWGNYGHIRNTGFEIAVNTHPIVGTFEWDSNFQISWNKNKLLALNNTANAAIVGYGQWNDVVSMTTIGESLYNFYGYVTDGIYQNLEDIQNSPKPEKYPADGVFNRSQTVWVGDVKYKDLSGPDGKPDGVINEYDKTNIGSPMPDFTFGWTNTFRYKGFDLSIFINGSYGNKVYNYLKMKMTSMSGAWSNQLADVVNRARLEPVDATVVYTDGTQWYDHIENVRVANPSASLPRAVIGDPNDNDRISDRYIEDGSYIRLKNIALGYTFPKKWIKTIGVENLRVYMNIQNLLTITGYDGYDPEIGVNTQNVNVYGMDFGRYPSPTTYSFGLSLTF</sequence>
<dbReference type="Gene3D" id="2.170.130.10">
    <property type="entry name" value="TonB-dependent receptor, plug domain"/>
    <property type="match status" value="1"/>
</dbReference>